<dbReference type="Pfam" id="PF00018">
    <property type="entry name" value="SH3_1"/>
    <property type="match status" value="1"/>
</dbReference>
<dbReference type="GO" id="GO:0016477">
    <property type="term" value="P:cell migration"/>
    <property type="evidence" value="ECO:0007669"/>
    <property type="project" value="TreeGrafter"/>
</dbReference>
<evidence type="ECO:0000256" key="1">
    <source>
        <dbReference type="ARBA" id="ARBA00022443"/>
    </source>
</evidence>
<dbReference type="PROSITE" id="PS50002">
    <property type="entry name" value="SH3"/>
    <property type="match status" value="1"/>
</dbReference>
<dbReference type="Proteomes" id="UP000075903">
    <property type="component" value="Unassembled WGS sequence"/>
</dbReference>
<dbReference type="GO" id="GO:0051015">
    <property type="term" value="F:actin filament binding"/>
    <property type="evidence" value="ECO:0007669"/>
    <property type="project" value="TreeGrafter"/>
</dbReference>
<evidence type="ECO:0000313" key="7">
    <source>
        <dbReference type="EnsemblMetazoa" id="AMEM014610-PA"/>
    </source>
</evidence>
<feature type="compositionally biased region" description="Basic and acidic residues" evidence="5">
    <location>
        <begin position="59"/>
        <end position="78"/>
    </location>
</feature>
<dbReference type="InterPro" id="IPR035716">
    <property type="entry name" value="Cortactin_SH3"/>
</dbReference>
<reference evidence="7" key="1">
    <citation type="submission" date="2020-05" db="UniProtKB">
        <authorList>
            <consortium name="EnsemblMetazoa"/>
        </authorList>
    </citation>
    <scope>IDENTIFICATION</scope>
    <source>
        <strain evidence="7">MAF</strain>
    </source>
</reference>
<feature type="compositionally biased region" description="Basic and acidic residues" evidence="5">
    <location>
        <begin position="137"/>
        <end position="154"/>
    </location>
</feature>
<keyword evidence="1 4" id="KW-0728">SH3 domain</keyword>
<feature type="compositionally biased region" description="Basic and acidic residues" evidence="5">
    <location>
        <begin position="166"/>
        <end position="192"/>
    </location>
</feature>
<dbReference type="PANTHER" id="PTHR10829:SF23">
    <property type="entry name" value="CORTACTIN, ISOFORM A"/>
    <property type="match status" value="1"/>
</dbReference>
<evidence type="ECO:0000256" key="4">
    <source>
        <dbReference type="PROSITE-ProRule" id="PRU00192"/>
    </source>
</evidence>
<dbReference type="FunFam" id="2.30.30.40:FF:000398">
    <property type="entry name" value="Hematopoietic cell-specific Lyn substrate 1"/>
    <property type="match status" value="1"/>
</dbReference>
<organism evidence="7 8">
    <name type="scientific">Anopheles merus</name>
    <name type="common">Mosquito</name>
    <dbReference type="NCBI Taxonomy" id="30066"/>
    <lineage>
        <taxon>Eukaryota</taxon>
        <taxon>Metazoa</taxon>
        <taxon>Ecdysozoa</taxon>
        <taxon>Arthropoda</taxon>
        <taxon>Hexapoda</taxon>
        <taxon>Insecta</taxon>
        <taxon>Pterygota</taxon>
        <taxon>Neoptera</taxon>
        <taxon>Endopterygota</taxon>
        <taxon>Diptera</taxon>
        <taxon>Nematocera</taxon>
        <taxon>Culicoidea</taxon>
        <taxon>Culicidae</taxon>
        <taxon>Anophelinae</taxon>
        <taxon>Anopheles</taxon>
    </lineage>
</organism>
<evidence type="ECO:0000256" key="2">
    <source>
        <dbReference type="ARBA" id="ARBA00022553"/>
    </source>
</evidence>
<proteinExistence type="predicted"/>
<feature type="region of interest" description="Disordered" evidence="5">
    <location>
        <begin position="1"/>
        <end position="91"/>
    </location>
</feature>
<dbReference type="InterPro" id="IPR003134">
    <property type="entry name" value="Hs1_Cortactin"/>
</dbReference>
<evidence type="ECO:0000313" key="8">
    <source>
        <dbReference type="Proteomes" id="UP000075903"/>
    </source>
</evidence>
<feature type="domain" description="SH3" evidence="6">
    <location>
        <begin position="380"/>
        <end position="438"/>
    </location>
</feature>
<keyword evidence="2" id="KW-0597">Phosphoprotein</keyword>
<dbReference type="STRING" id="30066.A0A182VGJ3"/>
<dbReference type="SUPFAM" id="SSF50044">
    <property type="entry name" value="SH3-domain"/>
    <property type="match status" value="1"/>
</dbReference>
<feature type="compositionally biased region" description="Acidic residues" evidence="5">
    <location>
        <begin position="18"/>
        <end position="29"/>
    </location>
</feature>
<name>A0A182VGJ3_ANOME</name>
<dbReference type="GO" id="GO:0030427">
    <property type="term" value="C:site of polarized growth"/>
    <property type="evidence" value="ECO:0007669"/>
    <property type="project" value="TreeGrafter"/>
</dbReference>
<dbReference type="Gene3D" id="2.30.30.40">
    <property type="entry name" value="SH3 Domains"/>
    <property type="match status" value="1"/>
</dbReference>
<feature type="compositionally biased region" description="Basic and acidic residues" evidence="5">
    <location>
        <begin position="250"/>
        <end position="291"/>
    </location>
</feature>
<dbReference type="VEuPathDB" id="VectorBase:AMEM014610"/>
<evidence type="ECO:0000256" key="5">
    <source>
        <dbReference type="SAM" id="MobiDB-lite"/>
    </source>
</evidence>
<evidence type="ECO:0000259" key="6">
    <source>
        <dbReference type="PROSITE" id="PS50002"/>
    </source>
</evidence>
<protein>
    <recommendedName>
        <fullName evidence="6">SH3 domain-containing protein</fullName>
    </recommendedName>
</protein>
<dbReference type="AlphaFoldDB" id="A0A182VGJ3"/>
<dbReference type="EnsemblMetazoa" id="AMEM014610-RA">
    <property type="protein sequence ID" value="AMEM014610-PA"/>
    <property type="gene ID" value="AMEM014610"/>
</dbReference>
<feature type="compositionally biased region" description="Polar residues" evidence="5">
    <location>
        <begin position="1"/>
        <end position="16"/>
    </location>
</feature>
<evidence type="ECO:0000256" key="3">
    <source>
        <dbReference type="ARBA" id="ARBA00022737"/>
    </source>
</evidence>
<dbReference type="PANTHER" id="PTHR10829">
    <property type="entry name" value="CORTACTIN AND DREBRIN"/>
    <property type="match status" value="1"/>
</dbReference>
<keyword evidence="8" id="KW-1185">Reference proteome</keyword>
<dbReference type="Pfam" id="PF02218">
    <property type="entry name" value="HS1_rep"/>
    <property type="match status" value="4"/>
</dbReference>
<dbReference type="InterPro" id="IPR001452">
    <property type="entry name" value="SH3_domain"/>
</dbReference>
<dbReference type="GO" id="GO:0005886">
    <property type="term" value="C:plasma membrane"/>
    <property type="evidence" value="ECO:0007669"/>
    <property type="project" value="TreeGrafter"/>
</dbReference>
<dbReference type="GO" id="GO:0030864">
    <property type="term" value="C:cortical actin cytoskeleton"/>
    <property type="evidence" value="ECO:0007669"/>
    <property type="project" value="TreeGrafter"/>
</dbReference>
<dbReference type="PRINTS" id="PR00499">
    <property type="entry name" value="P67PHOX"/>
</dbReference>
<dbReference type="SMART" id="SM00326">
    <property type="entry name" value="SH3"/>
    <property type="match status" value="1"/>
</dbReference>
<dbReference type="InterPro" id="IPR036028">
    <property type="entry name" value="SH3-like_dom_sf"/>
</dbReference>
<dbReference type="PROSITE" id="PS51090">
    <property type="entry name" value="CORTACTIN"/>
    <property type="match status" value="4"/>
</dbReference>
<dbReference type="VEuPathDB" id="VectorBase:AMEM21_008528"/>
<dbReference type="PRINTS" id="PR00452">
    <property type="entry name" value="SH3DOMAIN"/>
</dbReference>
<feature type="compositionally biased region" description="Basic and acidic residues" evidence="5">
    <location>
        <begin position="311"/>
        <end position="326"/>
    </location>
</feature>
<keyword evidence="3" id="KW-0677">Repeat</keyword>
<feature type="region of interest" description="Disordered" evidence="5">
    <location>
        <begin position="137"/>
        <end position="200"/>
    </location>
</feature>
<dbReference type="GO" id="GO:0030833">
    <property type="term" value="P:regulation of actin filament polymerization"/>
    <property type="evidence" value="ECO:0007669"/>
    <property type="project" value="TreeGrafter"/>
</dbReference>
<dbReference type="CDD" id="cd11959">
    <property type="entry name" value="SH3_Cortactin"/>
    <property type="match status" value="1"/>
</dbReference>
<sequence length="438" mass="49107">MWKSTAGRNIDTTGVNQGEDDDWETDPDFVNDVSEQEQRWGSKTVEGSGRNAAAIDMQQLREETERADSEKKRKEGPKASHGYGGKFGVEKDRMDKSAVGHEHIEKVEKHASQKDYVSGFGGKFGVQKDRVDKSAHGWDHVEKVDKHESQKDYKTGFGGKFGVQQDRQDKSAVGWDHIEAPQKHESQIDHKVGFGGKFGVQNDRMDKSAVGFQEQDKIGTNYTKVKPDIGSAKPSNLRAKFENFAATAEEEARKRADEQKRLREEKDRCDREEAAKRLKDPIVLPKQDEPPKFVQPDVIPSSDSTSVPTAKTKDDQPEESSGHAEQEPLPVARTSYSATPIAVEETDEAPAPDSTAHQEQMTDTVPVQDDVEEFILSPDNPGIQAIALYDYQAAADDEISFDPDDKITHIEMIDEGWWRGWCNNKYGLFPANYVQLLQ</sequence>
<dbReference type="GO" id="GO:0005884">
    <property type="term" value="C:actin filament"/>
    <property type="evidence" value="ECO:0007669"/>
    <property type="project" value="TreeGrafter"/>
</dbReference>
<feature type="region of interest" description="Disordered" evidence="5">
    <location>
        <begin position="249"/>
        <end position="363"/>
    </location>
</feature>
<accession>A0A182VGJ3</accession>